<comment type="caution">
    <text evidence="1">The sequence shown here is derived from an EMBL/GenBank/DDBJ whole genome shotgun (WGS) entry which is preliminary data.</text>
</comment>
<dbReference type="Proteomes" id="UP001168877">
    <property type="component" value="Unassembled WGS sequence"/>
</dbReference>
<gene>
    <name evidence="1" type="ORF">LWI29_003681</name>
</gene>
<protein>
    <submittedName>
        <fullName evidence="1">Uncharacterized protein</fullName>
    </submittedName>
</protein>
<accession>A0AA39RQJ8</accession>
<proteinExistence type="predicted"/>
<reference evidence="1" key="2">
    <citation type="submission" date="2023-06" db="EMBL/GenBank/DDBJ databases">
        <authorList>
            <person name="Swenson N.G."/>
            <person name="Wegrzyn J.L."/>
            <person name="Mcevoy S.L."/>
        </authorList>
    </citation>
    <scope>NUCLEOTIDE SEQUENCE</scope>
    <source>
        <strain evidence="1">NS2018</strain>
        <tissue evidence="1">Leaf</tissue>
    </source>
</reference>
<reference evidence="1" key="1">
    <citation type="journal article" date="2022" name="Plant J.">
        <title>Strategies of tolerance reflected in two North American maple genomes.</title>
        <authorList>
            <person name="McEvoy S.L."/>
            <person name="Sezen U.U."/>
            <person name="Trouern-Trend A."/>
            <person name="McMahon S.M."/>
            <person name="Schaberg P.G."/>
            <person name="Yang J."/>
            <person name="Wegrzyn J.L."/>
            <person name="Swenson N.G."/>
        </authorList>
    </citation>
    <scope>NUCLEOTIDE SEQUENCE</scope>
    <source>
        <strain evidence="1">NS2018</strain>
    </source>
</reference>
<dbReference type="PANTHER" id="PTHR35046:SF9">
    <property type="entry name" value="RNA-DIRECTED DNA POLYMERASE"/>
    <property type="match status" value="1"/>
</dbReference>
<organism evidence="1 2">
    <name type="scientific">Acer saccharum</name>
    <name type="common">Sugar maple</name>
    <dbReference type="NCBI Taxonomy" id="4024"/>
    <lineage>
        <taxon>Eukaryota</taxon>
        <taxon>Viridiplantae</taxon>
        <taxon>Streptophyta</taxon>
        <taxon>Embryophyta</taxon>
        <taxon>Tracheophyta</taxon>
        <taxon>Spermatophyta</taxon>
        <taxon>Magnoliopsida</taxon>
        <taxon>eudicotyledons</taxon>
        <taxon>Gunneridae</taxon>
        <taxon>Pentapetalae</taxon>
        <taxon>rosids</taxon>
        <taxon>malvids</taxon>
        <taxon>Sapindales</taxon>
        <taxon>Sapindaceae</taxon>
        <taxon>Hippocastanoideae</taxon>
        <taxon>Acereae</taxon>
        <taxon>Acer</taxon>
    </lineage>
</organism>
<sequence>MLSLCPLVCRLPLATRTSATRILKGKTIPALVNSGVKANRIIGTRTFSVKFDLDSDDGSRNKESNDSIPPHFHSVSFYTPFAISEPSKEDFEVLVEWFYVKKEKNAFLGGRHGKTVEVKVNSQILEVMSGILPCCIKELDKQEMYRLHMVDQEVYTPEKLAKVYNTAAETVNEILITRDVLKNRKQLQSPEYKEMYRLYMENPEIYTIDRLAKDFGVAKGSAHIALFAQHLCQNPPWLKSSASHDGEIHRLPLTGTMKADLERWSVSSNAIDEEEKIGHRSNECPLRKQVGMVDGELCSVTDEEEHNDDDLDEVEVIQRDDGDHAIFRGILEWLLLAPKKPANTQRHALFRTRCTIAKKVCDVIIDSGSIENVVSLALVKALQLPTEKHLSPYEIC</sequence>
<evidence type="ECO:0000313" key="1">
    <source>
        <dbReference type="EMBL" id="KAK0578015.1"/>
    </source>
</evidence>
<dbReference type="PANTHER" id="PTHR35046">
    <property type="entry name" value="ZINC KNUCKLE (CCHC-TYPE) FAMILY PROTEIN"/>
    <property type="match status" value="1"/>
</dbReference>
<dbReference type="AlphaFoldDB" id="A0AA39RQJ8"/>
<keyword evidence="2" id="KW-1185">Reference proteome</keyword>
<name>A0AA39RQJ8_ACESA</name>
<evidence type="ECO:0000313" key="2">
    <source>
        <dbReference type="Proteomes" id="UP001168877"/>
    </source>
</evidence>
<dbReference type="EMBL" id="JAUESC010000385">
    <property type="protein sequence ID" value="KAK0578015.1"/>
    <property type="molecule type" value="Genomic_DNA"/>
</dbReference>